<protein>
    <submittedName>
        <fullName evidence="2">Uncharacterized protein</fullName>
    </submittedName>
</protein>
<evidence type="ECO:0000313" key="2">
    <source>
        <dbReference type="EMBL" id="MED6255927.1"/>
    </source>
</evidence>
<evidence type="ECO:0000256" key="1">
    <source>
        <dbReference type="SAM" id="MobiDB-lite"/>
    </source>
</evidence>
<dbReference type="Proteomes" id="UP001345963">
    <property type="component" value="Unassembled WGS sequence"/>
</dbReference>
<name>A0ABU7BZ40_9TELE</name>
<reference evidence="2 3" key="1">
    <citation type="submission" date="2021-07" db="EMBL/GenBank/DDBJ databases">
        <authorList>
            <person name="Palmer J.M."/>
        </authorList>
    </citation>
    <scope>NUCLEOTIDE SEQUENCE [LARGE SCALE GENOMIC DNA]</scope>
    <source>
        <strain evidence="2 3">AT_MEX2019</strain>
        <tissue evidence="2">Muscle</tissue>
    </source>
</reference>
<evidence type="ECO:0000313" key="3">
    <source>
        <dbReference type="Proteomes" id="UP001345963"/>
    </source>
</evidence>
<feature type="region of interest" description="Disordered" evidence="1">
    <location>
        <begin position="1"/>
        <end position="54"/>
    </location>
</feature>
<feature type="compositionally biased region" description="Low complexity" evidence="1">
    <location>
        <begin position="34"/>
        <end position="45"/>
    </location>
</feature>
<gene>
    <name evidence="2" type="ORF">ATANTOWER_017004</name>
</gene>
<comment type="caution">
    <text evidence="2">The sequence shown here is derived from an EMBL/GenBank/DDBJ whole genome shotgun (WGS) entry which is preliminary data.</text>
</comment>
<sequence>MFKTAVMPLSQRKPSKNSSKPTQSKLSNFTSKVSSEASCENSEANTPTCESMEEENCEWNEKNKKAEGGSEAILAAIANLKSDFSSRLDSILSPIEKVKKDVTGGAEWVGEAEVRISAAVYKLGSRSSKIKIKSSKGKCWTWRPDCDVLT</sequence>
<organism evidence="2 3">
    <name type="scientific">Ataeniobius toweri</name>
    <dbReference type="NCBI Taxonomy" id="208326"/>
    <lineage>
        <taxon>Eukaryota</taxon>
        <taxon>Metazoa</taxon>
        <taxon>Chordata</taxon>
        <taxon>Craniata</taxon>
        <taxon>Vertebrata</taxon>
        <taxon>Euteleostomi</taxon>
        <taxon>Actinopterygii</taxon>
        <taxon>Neopterygii</taxon>
        <taxon>Teleostei</taxon>
        <taxon>Neoteleostei</taxon>
        <taxon>Acanthomorphata</taxon>
        <taxon>Ovalentaria</taxon>
        <taxon>Atherinomorphae</taxon>
        <taxon>Cyprinodontiformes</taxon>
        <taxon>Goodeidae</taxon>
        <taxon>Ataeniobius</taxon>
    </lineage>
</organism>
<feature type="compositionally biased region" description="Polar residues" evidence="1">
    <location>
        <begin position="16"/>
        <end position="33"/>
    </location>
</feature>
<keyword evidence="3" id="KW-1185">Reference proteome</keyword>
<proteinExistence type="predicted"/>
<dbReference type="EMBL" id="JAHUTI010072357">
    <property type="protein sequence ID" value="MED6255927.1"/>
    <property type="molecule type" value="Genomic_DNA"/>
</dbReference>
<accession>A0ABU7BZ40</accession>